<organism evidence="5">
    <name type="scientific">freshwater metagenome</name>
    <dbReference type="NCBI Taxonomy" id="449393"/>
    <lineage>
        <taxon>unclassified sequences</taxon>
        <taxon>metagenomes</taxon>
        <taxon>ecological metagenomes</taxon>
    </lineage>
</organism>
<dbReference type="InterPro" id="IPR057326">
    <property type="entry name" value="KR_dom"/>
</dbReference>
<evidence type="ECO:0000313" key="5">
    <source>
        <dbReference type="EMBL" id="CAB4836261.1"/>
    </source>
</evidence>
<sequence>MSELRFDGRVAVVTGAGRGLGLAYATLLAARGASVLVNDIDGDAAAEAASTMPGAQAFAADVVVPAGAASLVGAALTAHGRVDIVVANAGTSWHQPFADLTAADVQAVFGPSVLGTFNVVHAAWPHLVAQRYGRVVTTSSGAVFGFAGRAHYAAAKGAVLALTNNIALEGAALGVFANCVLPWGATRLSRPGGGAPDAALAAPPVAWLCHEQCTENGQAFVIGGGQVARMNFASGPHLEVVHQTPEGYRDALTRG</sequence>
<feature type="domain" description="Ketoreductase" evidence="3">
    <location>
        <begin position="9"/>
        <end position="194"/>
    </location>
</feature>
<dbReference type="EMBL" id="CAFBMH010000108">
    <property type="protein sequence ID" value="CAB4925078.1"/>
    <property type="molecule type" value="Genomic_DNA"/>
</dbReference>
<dbReference type="Gene3D" id="3.40.50.720">
    <property type="entry name" value="NAD(P)-binding Rossmann-like Domain"/>
    <property type="match status" value="1"/>
</dbReference>
<dbReference type="PROSITE" id="PS00061">
    <property type="entry name" value="ADH_SHORT"/>
    <property type="match status" value="1"/>
</dbReference>
<accession>A0A6J7ATC8</accession>
<evidence type="ECO:0000313" key="4">
    <source>
        <dbReference type="EMBL" id="CAB4742188.1"/>
    </source>
</evidence>
<dbReference type="SMART" id="SM00822">
    <property type="entry name" value="PKS_KR"/>
    <property type="match status" value="1"/>
</dbReference>
<reference evidence="5" key="1">
    <citation type="submission" date="2020-05" db="EMBL/GenBank/DDBJ databases">
        <authorList>
            <person name="Chiriac C."/>
            <person name="Salcher M."/>
            <person name="Ghai R."/>
            <person name="Kavagutti S V."/>
        </authorList>
    </citation>
    <scope>NUCLEOTIDE SEQUENCE</scope>
</reference>
<comment type="similarity">
    <text evidence="1">Belongs to the short-chain dehydrogenases/reductases (SDR) family.</text>
</comment>
<dbReference type="AlphaFoldDB" id="A0A6J7ATC8"/>
<dbReference type="EMBL" id="CAFABA010000160">
    <property type="protein sequence ID" value="CAB4836261.1"/>
    <property type="molecule type" value="Genomic_DNA"/>
</dbReference>
<dbReference type="Pfam" id="PF00106">
    <property type="entry name" value="adh_short"/>
    <property type="match status" value="1"/>
</dbReference>
<name>A0A6J7ATC8_9ZZZZ</name>
<dbReference type="PRINTS" id="PR00081">
    <property type="entry name" value="GDHRDH"/>
</dbReference>
<dbReference type="PRINTS" id="PR00080">
    <property type="entry name" value="SDRFAMILY"/>
</dbReference>
<dbReference type="PANTHER" id="PTHR45024">
    <property type="entry name" value="DEHYDROGENASES, SHORT CHAIN"/>
    <property type="match status" value="1"/>
</dbReference>
<dbReference type="InterPro" id="IPR036291">
    <property type="entry name" value="NAD(P)-bd_dom_sf"/>
</dbReference>
<keyword evidence="2" id="KW-0560">Oxidoreductase</keyword>
<dbReference type="EMBL" id="CAEZYR010000039">
    <property type="protein sequence ID" value="CAB4742188.1"/>
    <property type="molecule type" value="Genomic_DNA"/>
</dbReference>
<protein>
    <submittedName>
        <fullName evidence="5">Unannotated protein</fullName>
    </submittedName>
</protein>
<evidence type="ECO:0000256" key="2">
    <source>
        <dbReference type="ARBA" id="ARBA00023002"/>
    </source>
</evidence>
<dbReference type="InterPro" id="IPR051687">
    <property type="entry name" value="Peroxisomal_Beta-Oxidation"/>
</dbReference>
<dbReference type="PANTHER" id="PTHR45024:SF2">
    <property type="entry name" value="SCP2 DOMAIN-CONTAINING PROTEIN"/>
    <property type="match status" value="1"/>
</dbReference>
<evidence type="ECO:0000313" key="6">
    <source>
        <dbReference type="EMBL" id="CAB4925078.1"/>
    </source>
</evidence>
<gene>
    <name evidence="4" type="ORF">UFOPK2754_01248</name>
    <name evidence="5" type="ORF">UFOPK3139_02763</name>
    <name evidence="6" type="ORF">UFOPK3543_02313</name>
</gene>
<dbReference type="SUPFAM" id="SSF51735">
    <property type="entry name" value="NAD(P)-binding Rossmann-fold domains"/>
    <property type="match status" value="1"/>
</dbReference>
<dbReference type="InterPro" id="IPR002347">
    <property type="entry name" value="SDR_fam"/>
</dbReference>
<dbReference type="InterPro" id="IPR020904">
    <property type="entry name" value="Sc_DH/Rdtase_CS"/>
</dbReference>
<evidence type="ECO:0000259" key="3">
    <source>
        <dbReference type="SMART" id="SM00822"/>
    </source>
</evidence>
<dbReference type="GO" id="GO:0016491">
    <property type="term" value="F:oxidoreductase activity"/>
    <property type="evidence" value="ECO:0007669"/>
    <property type="project" value="UniProtKB-KW"/>
</dbReference>
<evidence type="ECO:0000256" key="1">
    <source>
        <dbReference type="ARBA" id="ARBA00006484"/>
    </source>
</evidence>
<proteinExistence type="inferred from homology"/>